<evidence type="ECO:0000256" key="6">
    <source>
        <dbReference type="ARBA" id="ARBA00023244"/>
    </source>
</evidence>
<comment type="caution">
    <text evidence="9">The sequence shown here is derived from an EMBL/GenBank/DDBJ whole genome shotgun (WGS) entry which is preliminary data.</text>
</comment>
<dbReference type="Proteomes" id="UP000886842">
    <property type="component" value="Unassembled WGS sequence"/>
</dbReference>
<evidence type="ECO:0000256" key="7">
    <source>
        <dbReference type="ARBA" id="ARBA00024536"/>
    </source>
</evidence>
<keyword evidence="6" id="KW-0627">Porphyrin biosynthesis</keyword>
<comment type="catalytic activity">
    <reaction evidence="7">
        <text>Fe-coproporphyrin III + 2 H(+) = coproporphyrin III + Fe(2+)</text>
        <dbReference type="Rhea" id="RHEA:49572"/>
        <dbReference type="ChEBI" id="CHEBI:15378"/>
        <dbReference type="ChEBI" id="CHEBI:29033"/>
        <dbReference type="ChEBI" id="CHEBI:68438"/>
        <dbReference type="ChEBI" id="CHEBI:131725"/>
        <dbReference type="EC" id="4.99.1.9"/>
    </reaction>
    <physiologicalReaction direction="right-to-left" evidence="7">
        <dbReference type="Rhea" id="RHEA:49574"/>
    </physiologicalReaction>
</comment>
<dbReference type="Gene3D" id="3.40.50.1400">
    <property type="match status" value="2"/>
</dbReference>
<dbReference type="EC" id="4.99.1.9" evidence="2"/>
<reference evidence="9" key="2">
    <citation type="journal article" date="2021" name="PeerJ">
        <title>Extensive microbial diversity within the chicken gut microbiome revealed by metagenomics and culture.</title>
        <authorList>
            <person name="Gilroy R."/>
            <person name="Ravi A."/>
            <person name="Getino M."/>
            <person name="Pursley I."/>
            <person name="Horton D.L."/>
            <person name="Alikhan N.F."/>
            <person name="Baker D."/>
            <person name="Gharbi K."/>
            <person name="Hall N."/>
            <person name="Watson M."/>
            <person name="Adriaenssens E.M."/>
            <person name="Foster-Nyarko E."/>
            <person name="Jarju S."/>
            <person name="Secka A."/>
            <person name="Antonio M."/>
            <person name="Oren A."/>
            <person name="Chaudhuri R.R."/>
            <person name="La Ragione R."/>
            <person name="Hildebrand F."/>
            <person name="Pallen M.J."/>
        </authorList>
    </citation>
    <scope>NUCLEOTIDE SEQUENCE</scope>
    <source>
        <strain evidence="9">ChiGjej1B1-24693</strain>
    </source>
</reference>
<dbReference type="AlphaFoldDB" id="A0A9D1GVN3"/>
<organism evidence="9 10">
    <name type="scientific">Candidatus Avipropionibacterium avicola</name>
    <dbReference type="NCBI Taxonomy" id="2840701"/>
    <lineage>
        <taxon>Bacteria</taxon>
        <taxon>Bacillati</taxon>
        <taxon>Actinomycetota</taxon>
        <taxon>Actinomycetes</taxon>
        <taxon>Propionibacteriales</taxon>
        <taxon>Propionibacteriaceae</taxon>
        <taxon>Propionibacteriaceae incertae sedis</taxon>
        <taxon>Candidatus Avipropionibacterium</taxon>
    </lineage>
</organism>
<keyword evidence="4" id="KW-0350">Heme biosynthesis</keyword>
<dbReference type="CDD" id="cd03411">
    <property type="entry name" value="Ferrochelatase_N"/>
    <property type="match status" value="1"/>
</dbReference>
<dbReference type="InterPro" id="IPR033644">
    <property type="entry name" value="Ferrochelatase_C"/>
</dbReference>
<keyword evidence="3" id="KW-0408">Iron</keyword>
<dbReference type="GO" id="GO:0006783">
    <property type="term" value="P:heme biosynthetic process"/>
    <property type="evidence" value="ECO:0007669"/>
    <property type="project" value="UniProtKB-KW"/>
</dbReference>
<protein>
    <recommendedName>
        <fullName evidence="2">coproporphyrin ferrochelatase</fullName>
        <ecNumber evidence="2">4.99.1.9</ecNumber>
    </recommendedName>
</protein>
<evidence type="ECO:0000256" key="5">
    <source>
        <dbReference type="ARBA" id="ARBA00023239"/>
    </source>
</evidence>
<name>A0A9D1GVN3_9ACTN</name>
<evidence type="ECO:0000256" key="8">
    <source>
        <dbReference type="RuleBase" id="RU004185"/>
    </source>
</evidence>
<dbReference type="CDD" id="cd00419">
    <property type="entry name" value="Ferrochelatase_C"/>
    <property type="match status" value="1"/>
</dbReference>
<comment type="pathway">
    <text evidence="1">Porphyrin-containing compound metabolism; protoheme biosynthesis.</text>
</comment>
<dbReference type="SUPFAM" id="SSF53800">
    <property type="entry name" value="Chelatase"/>
    <property type="match status" value="1"/>
</dbReference>
<sequence length="364" mass="38995">MSFGGPESADEVMPFLRRVTAGRGIPDERLAEVAEHYYAHGGRSPINDQCRALVAALTAELAARGIDLPVLWGNRNSEPYLSDVLQDARRDGRHRLVAVTTSAYPSYSSCRQYREDLGRHLPDGLSVDRIAHYALTPGFQQVMVDAVSEALDTLGGPARVLFVTHSIPITMSQTAGPPTRPEEGSYVAWHRAVADRVMAEVDPDGTIEHELVYCSRSGPPTQPWLEPDVNDRLTELATQGHREDVVLAPIGFVSDHMEVLNDLDAEAVDTATGLGLSVARAATAGTAPAFVEQLVVQLLERAEAARAEAAGPLDELGGRGDELELGGRGEPVVTAAQAAGGPGWFRCAAQCCVNQRHPETPVVG</sequence>
<dbReference type="GO" id="GO:0004325">
    <property type="term" value="F:ferrochelatase activity"/>
    <property type="evidence" value="ECO:0007669"/>
    <property type="project" value="InterPro"/>
</dbReference>
<dbReference type="PANTHER" id="PTHR11108">
    <property type="entry name" value="FERROCHELATASE"/>
    <property type="match status" value="1"/>
</dbReference>
<keyword evidence="5" id="KW-0456">Lyase</keyword>
<dbReference type="EMBL" id="DVLP01000040">
    <property type="protein sequence ID" value="HIT74219.1"/>
    <property type="molecule type" value="Genomic_DNA"/>
</dbReference>
<dbReference type="InterPro" id="IPR033659">
    <property type="entry name" value="Ferrochelatase_N"/>
</dbReference>
<proteinExistence type="inferred from homology"/>
<accession>A0A9D1GVN3</accession>
<comment type="similarity">
    <text evidence="8">Belongs to the ferrochelatase family.</text>
</comment>
<evidence type="ECO:0000256" key="4">
    <source>
        <dbReference type="ARBA" id="ARBA00023133"/>
    </source>
</evidence>
<gene>
    <name evidence="9" type="ORF">IAA98_01365</name>
</gene>
<evidence type="ECO:0000256" key="2">
    <source>
        <dbReference type="ARBA" id="ARBA00013215"/>
    </source>
</evidence>
<evidence type="ECO:0000256" key="3">
    <source>
        <dbReference type="ARBA" id="ARBA00023004"/>
    </source>
</evidence>
<dbReference type="InterPro" id="IPR001015">
    <property type="entry name" value="Ferrochelatase"/>
</dbReference>
<dbReference type="PANTHER" id="PTHR11108:SF1">
    <property type="entry name" value="FERROCHELATASE, MITOCHONDRIAL"/>
    <property type="match status" value="1"/>
</dbReference>
<evidence type="ECO:0000256" key="1">
    <source>
        <dbReference type="ARBA" id="ARBA00004744"/>
    </source>
</evidence>
<dbReference type="Pfam" id="PF00762">
    <property type="entry name" value="Ferrochelatase"/>
    <property type="match status" value="1"/>
</dbReference>
<reference evidence="9" key="1">
    <citation type="submission" date="2020-10" db="EMBL/GenBank/DDBJ databases">
        <authorList>
            <person name="Gilroy R."/>
        </authorList>
    </citation>
    <scope>NUCLEOTIDE SEQUENCE</scope>
    <source>
        <strain evidence="9">ChiGjej1B1-24693</strain>
    </source>
</reference>
<evidence type="ECO:0000313" key="9">
    <source>
        <dbReference type="EMBL" id="HIT74219.1"/>
    </source>
</evidence>
<evidence type="ECO:0000313" key="10">
    <source>
        <dbReference type="Proteomes" id="UP000886842"/>
    </source>
</evidence>